<evidence type="ECO:0000256" key="3">
    <source>
        <dbReference type="ARBA" id="ARBA00022801"/>
    </source>
</evidence>
<dbReference type="SMART" id="SM00020">
    <property type="entry name" value="Tryp_SPc"/>
    <property type="match status" value="1"/>
</dbReference>
<evidence type="ECO:0000313" key="6">
    <source>
        <dbReference type="Ensembl" id="ENSGACP00000043057.1"/>
    </source>
</evidence>
<dbReference type="FunFam" id="2.40.10.10:FF:000024">
    <property type="entry name" value="Serine protease 53"/>
    <property type="match status" value="1"/>
</dbReference>
<organism evidence="6 7">
    <name type="scientific">Gasterosteus aculeatus aculeatus</name>
    <name type="common">three-spined stickleback</name>
    <dbReference type="NCBI Taxonomy" id="481459"/>
    <lineage>
        <taxon>Eukaryota</taxon>
        <taxon>Metazoa</taxon>
        <taxon>Chordata</taxon>
        <taxon>Craniata</taxon>
        <taxon>Vertebrata</taxon>
        <taxon>Euteleostomi</taxon>
        <taxon>Actinopterygii</taxon>
        <taxon>Neopterygii</taxon>
        <taxon>Teleostei</taxon>
        <taxon>Neoteleostei</taxon>
        <taxon>Acanthomorphata</taxon>
        <taxon>Eupercaria</taxon>
        <taxon>Perciformes</taxon>
        <taxon>Cottioidei</taxon>
        <taxon>Gasterosteales</taxon>
        <taxon>Gasterosteidae</taxon>
        <taxon>Gasterosteus</taxon>
    </lineage>
</organism>
<dbReference type="InterPro" id="IPR033116">
    <property type="entry name" value="TRYPSIN_SER"/>
</dbReference>
<accession>A0AAQ4PWT5</accession>
<protein>
    <recommendedName>
        <fullName evidence="5">Peptidase S1 domain-containing protein</fullName>
    </recommendedName>
</protein>
<reference evidence="6 7" key="1">
    <citation type="journal article" date="2021" name="G3 (Bethesda)">
        <title>Improved contiguity of the threespine stickleback genome using long-read sequencing.</title>
        <authorList>
            <person name="Nath S."/>
            <person name="Shaw D.E."/>
            <person name="White M.A."/>
        </authorList>
    </citation>
    <scope>NUCLEOTIDE SEQUENCE [LARGE SCALE GENOMIC DNA]</scope>
    <source>
        <strain evidence="6 7">Lake Benthic</strain>
    </source>
</reference>
<dbReference type="GO" id="GO:0006508">
    <property type="term" value="P:proteolysis"/>
    <property type="evidence" value="ECO:0007669"/>
    <property type="project" value="UniProtKB-KW"/>
</dbReference>
<dbReference type="InterPro" id="IPR043504">
    <property type="entry name" value="Peptidase_S1_PA_chymotrypsin"/>
</dbReference>
<evidence type="ECO:0000259" key="5">
    <source>
        <dbReference type="PROSITE" id="PS50240"/>
    </source>
</evidence>
<feature type="domain" description="Peptidase S1" evidence="5">
    <location>
        <begin position="1"/>
        <end position="262"/>
    </location>
</feature>
<keyword evidence="1" id="KW-0645">Protease</keyword>
<dbReference type="Proteomes" id="UP000007635">
    <property type="component" value="Chromosome V"/>
</dbReference>
<dbReference type="InterPro" id="IPR009003">
    <property type="entry name" value="Peptidase_S1_PA"/>
</dbReference>
<proteinExistence type="predicted"/>
<dbReference type="InterPro" id="IPR001314">
    <property type="entry name" value="Peptidase_S1A"/>
</dbReference>
<reference evidence="6" key="2">
    <citation type="submission" date="2025-08" db="UniProtKB">
        <authorList>
            <consortium name="Ensembl"/>
        </authorList>
    </citation>
    <scope>IDENTIFICATION</scope>
</reference>
<dbReference type="GO" id="GO:0004252">
    <property type="term" value="F:serine-type endopeptidase activity"/>
    <property type="evidence" value="ECO:0007669"/>
    <property type="project" value="InterPro"/>
</dbReference>
<dbReference type="GeneTree" id="ENSGT00940000163160"/>
<dbReference type="PROSITE" id="PS00135">
    <property type="entry name" value="TRYPSIN_SER"/>
    <property type="match status" value="1"/>
</dbReference>
<dbReference type="PROSITE" id="PS50240">
    <property type="entry name" value="TRYPSIN_DOM"/>
    <property type="match status" value="1"/>
</dbReference>
<dbReference type="InterPro" id="IPR001254">
    <property type="entry name" value="Trypsin_dom"/>
</dbReference>
<evidence type="ECO:0000256" key="1">
    <source>
        <dbReference type="ARBA" id="ARBA00022670"/>
    </source>
</evidence>
<reference evidence="6" key="3">
    <citation type="submission" date="2025-09" db="UniProtKB">
        <authorList>
            <consortium name="Ensembl"/>
        </authorList>
    </citation>
    <scope>IDENTIFICATION</scope>
</reference>
<sequence>LIDVKRNRINRFGQALYINIPTTAAFLFRRQTLPSGVSALTEAFVTSQNGLLDCGQTPDLCRPRGTRIKGSGRTPGAWVVYLGRETQAGPNPNEVRSTVSQVLVHPDYNNTLFNNDIALLKLQSPVQFNDFIRPVCLASNVSQFHTSTPCWATGWGNLRSNLSLPASQPLQEVPVPVVGENQCACGYRLEADANITNEMICAGEENRGTCQGDSGGPLQCKQASNWIQAGITSFGVPCARAGFPEVYARVSQFQTWITEQVAGATVSFVTFRSNGTDADNSFVCRSPNTASSVAPELTFVIIIAAMLLQNTMTQ</sequence>
<dbReference type="AlphaFoldDB" id="A0AAQ4PWT5"/>
<evidence type="ECO:0000256" key="4">
    <source>
        <dbReference type="ARBA" id="ARBA00023157"/>
    </source>
</evidence>
<dbReference type="SUPFAM" id="SSF50494">
    <property type="entry name" value="Trypsin-like serine proteases"/>
    <property type="match status" value="1"/>
</dbReference>
<keyword evidence="3" id="KW-0378">Hydrolase</keyword>
<dbReference type="Gene3D" id="2.40.10.10">
    <property type="entry name" value="Trypsin-like serine proteases"/>
    <property type="match status" value="1"/>
</dbReference>
<keyword evidence="2" id="KW-0732">Signal</keyword>
<dbReference type="PANTHER" id="PTHR24253">
    <property type="entry name" value="TRANSMEMBRANE PROTEASE SERINE"/>
    <property type="match status" value="1"/>
</dbReference>
<dbReference type="Ensembl" id="ENSGACT00000074816.1">
    <property type="protein sequence ID" value="ENSGACP00000043057.1"/>
    <property type="gene ID" value="ENSGACG00000007675.2"/>
</dbReference>
<keyword evidence="4" id="KW-1015">Disulfide bond</keyword>
<name>A0AAQ4PWT5_GASAC</name>
<evidence type="ECO:0000313" key="7">
    <source>
        <dbReference type="Proteomes" id="UP000007635"/>
    </source>
</evidence>
<dbReference type="CDD" id="cd00190">
    <property type="entry name" value="Tryp_SPc"/>
    <property type="match status" value="1"/>
</dbReference>
<evidence type="ECO:0000256" key="2">
    <source>
        <dbReference type="ARBA" id="ARBA00022729"/>
    </source>
</evidence>
<dbReference type="PANTHER" id="PTHR24253:SF127">
    <property type="entry name" value="SERINE PROTEASE 27-LIKE"/>
    <property type="match status" value="1"/>
</dbReference>
<dbReference type="PRINTS" id="PR00722">
    <property type="entry name" value="CHYMOTRYPSIN"/>
</dbReference>
<dbReference type="Pfam" id="PF00089">
    <property type="entry name" value="Trypsin"/>
    <property type="match status" value="1"/>
</dbReference>
<keyword evidence="7" id="KW-1185">Reference proteome</keyword>